<protein>
    <recommendedName>
        <fullName evidence="13 14">Replicative DNA helicase</fullName>
        <ecNumber evidence="13 14">5.6.2.3</ecNumber>
    </recommendedName>
</protein>
<dbReference type="FunFam" id="3.40.50.300:FF:000076">
    <property type="entry name" value="Replicative DNA helicase"/>
    <property type="match status" value="1"/>
</dbReference>
<evidence type="ECO:0000256" key="10">
    <source>
        <dbReference type="ARBA" id="ARBA00023235"/>
    </source>
</evidence>
<dbReference type="EMBL" id="DVNC01000037">
    <property type="protein sequence ID" value="HIU53540.1"/>
    <property type="molecule type" value="Genomic_DNA"/>
</dbReference>
<evidence type="ECO:0000259" key="15">
    <source>
        <dbReference type="PROSITE" id="PS51199"/>
    </source>
</evidence>
<evidence type="ECO:0000256" key="1">
    <source>
        <dbReference type="ARBA" id="ARBA00008428"/>
    </source>
</evidence>
<dbReference type="Gene3D" id="1.10.860.10">
    <property type="entry name" value="DNAb Helicase, Chain A"/>
    <property type="match status" value="1"/>
</dbReference>
<dbReference type="InterPro" id="IPR007694">
    <property type="entry name" value="DNA_helicase_DnaB-like_C"/>
</dbReference>
<comment type="function">
    <text evidence="11 14">The main replicative DNA helicase, it participates in initiation and elongation during chromosome replication. Travels ahead of the DNA replisome, separating dsDNA into templates for DNA synthesis. A processive ATP-dependent 5'-3' DNA helicase it has DNA-dependent ATPase activity.</text>
</comment>
<dbReference type="GO" id="GO:0006269">
    <property type="term" value="P:DNA replication, synthesis of primer"/>
    <property type="evidence" value="ECO:0007669"/>
    <property type="project" value="UniProtKB-UniRule"/>
</dbReference>
<dbReference type="GO" id="GO:0005524">
    <property type="term" value="F:ATP binding"/>
    <property type="evidence" value="ECO:0007669"/>
    <property type="project" value="UniProtKB-UniRule"/>
</dbReference>
<dbReference type="InterPro" id="IPR016136">
    <property type="entry name" value="DNA_helicase_N/primase_C"/>
</dbReference>
<dbReference type="InterPro" id="IPR007693">
    <property type="entry name" value="DNA_helicase_DnaB-like_N"/>
</dbReference>
<evidence type="ECO:0000256" key="3">
    <source>
        <dbReference type="ARBA" id="ARBA00022515"/>
    </source>
</evidence>
<evidence type="ECO:0000256" key="2">
    <source>
        <dbReference type="ARBA" id="ARBA00011643"/>
    </source>
</evidence>
<gene>
    <name evidence="16" type="ORF">IAD20_05615</name>
</gene>
<dbReference type="PANTHER" id="PTHR30153:SF2">
    <property type="entry name" value="REPLICATIVE DNA HELICASE"/>
    <property type="match status" value="1"/>
</dbReference>
<reference evidence="16" key="2">
    <citation type="journal article" date="2021" name="PeerJ">
        <title>Extensive microbial diversity within the chicken gut microbiome revealed by metagenomics and culture.</title>
        <authorList>
            <person name="Gilroy R."/>
            <person name="Ravi A."/>
            <person name="Getino M."/>
            <person name="Pursley I."/>
            <person name="Horton D.L."/>
            <person name="Alikhan N.F."/>
            <person name="Baker D."/>
            <person name="Gharbi K."/>
            <person name="Hall N."/>
            <person name="Watson M."/>
            <person name="Adriaenssens E.M."/>
            <person name="Foster-Nyarko E."/>
            <person name="Jarju S."/>
            <person name="Secka A."/>
            <person name="Antonio M."/>
            <person name="Oren A."/>
            <person name="Chaudhuri R.R."/>
            <person name="La Ragione R."/>
            <person name="Hildebrand F."/>
            <person name="Pallen M.J."/>
        </authorList>
    </citation>
    <scope>NUCLEOTIDE SEQUENCE</scope>
    <source>
        <strain evidence="16">ChiW3-316</strain>
    </source>
</reference>
<evidence type="ECO:0000256" key="9">
    <source>
        <dbReference type="ARBA" id="ARBA00023125"/>
    </source>
</evidence>
<reference evidence="16" key="1">
    <citation type="submission" date="2020-10" db="EMBL/GenBank/DDBJ databases">
        <authorList>
            <person name="Gilroy R."/>
        </authorList>
    </citation>
    <scope>NUCLEOTIDE SEQUENCE</scope>
    <source>
        <strain evidence="16">ChiW3-316</strain>
    </source>
</reference>
<dbReference type="Proteomes" id="UP000824107">
    <property type="component" value="Unassembled WGS sequence"/>
</dbReference>
<dbReference type="Pfam" id="PF00772">
    <property type="entry name" value="DnaB"/>
    <property type="match status" value="1"/>
</dbReference>
<evidence type="ECO:0000256" key="6">
    <source>
        <dbReference type="ARBA" id="ARBA00022801"/>
    </source>
</evidence>
<dbReference type="NCBIfam" id="NF006606">
    <property type="entry name" value="PRK09165.1"/>
    <property type="match status" value="1"/>
</dbReference>
<sequence>MEKPDPTLLPQNLEAEQALLGAVLANNKAFERISEFLKPQHFADAIHSKIYEVIAKLIQRGHVADVITLKNYFEQEGTLNEVGGHQYLVKLADSASPLTNAEYYAQFIYDKYLRRELINTGYEIVNEAMKEDLDSDATSQIEMAEKKLFDLSNEGDSQGGFTDFATALTSSLSHIEAAYQKDGKISGLPTQLDALDNKTGGLNNSDLIIIAGRPAMGKTALATNMAYNVAEYMSHDKNMDPKSKGVAFFSLEMSADQLASRILATVTQTNGHKMRTGELDNAEFTRIAAAVRELEKIPLYIDDTPGLNINTIRTRARRLKRNKGLGLIVIDYIQLIVGSGSKKNEGNRVQELSEISRGLKILAKELNVPVIALSQLNRGVEQRDDKRPVMSDLRESGSIEQDADIVMFVYRENYYIQNEEPKQKAGETPEHLQHRMEEWQQRVRATANIGEVIIGKQRHGPTGTVQLFWNGDFAQFGNLTKEEYLPEQVG</sequence>
<evidence type="ECO:0000313" key="16">
    <source>
        <dbReference type="EMBL" id="HIU53540.1"/>
    </source>
</evidence>
<dbReference type="InterPro" id="IPR003593">
    <property type="entry name" value="AAA+_ATPase"/>
</dbReference>
<dbReference type="GO" id="GO:0003677">
    <property type="term" value="F:DNA binding"/>
    <property type="evidence" value="ECO:0007669"/>
    <property type="project" value="UniProtKB-UniRule"/>
</dbReference>
<keyword evidence="3 14" id="KW-0639">Primosome</keyword>
<dbReference type="CDD" id="cd00984">
    <property type="entry name" value="DnaB_C"/>
    <property type="match status" value="1"/>
</dbReference>
<keyword evidence="10" id="KW-0413">Isomerase</keyword>
<accession>A0A9D1SB32</accession>
<comment type="catalytic activity">
    <reaction evidence="12 14">
        <text>ATP + H2O = ADP + phosphate + H(+)</text>
        <dbReference type="Rhea" id="RHEA:13065"/>
        <dbReference type="ChEBI" id="CHEBI:15377"/>
        <dbReference type="ChEBI" id="CHEBI:15378"/>
        <dbReference type="ChEBI" id="CHEBI:30616"/>
        <dbReference type="ChEBI" id="CHEBI:43474"/>
        <dbReference type="ChEBI" id="CHEBI:456216"/>
        <dbReference type="EC" id="5.6.2.3"/>
    </reaction>
</comment>
<keyword evidence="6 14" id="KW-0378">Hydrolase</keyword>
<dbReference type="GO" id="GO:0005829">
    <property type="term" value="C:cytosol"/>
    <property type="evidence" value="ECO:0007669"/>
    <property type="project" value="TreeGrafter"/>
</dbReference>
<dbReference type="EC" id="5.6.2.3" evidence="13 14"/>
<evidence type="ECO:0000256" key="13">
    <source>
        <dbReference type="NCBIfam" id="TIGR00665"/>
    </source>
</evidence>
<dbReference type="InterPro" id="IPR036185">
    <property type="entry name" value="DNA_heli_DnaB-like_N_sf"/>
</dbReference>
<dbReference type="GO" id="GO:0016787">
    <property type="term" value="F:hydrolase activity"/>
    <property type="evidence" value="ECO:0007669"/>
    <property type="project" value="UniProtKB-KW"/>
</dbReference>
<dbReference type="InterPro" id="IPR027417">
    <property type="entry name" value="P-loop_NTPase"/>
</dbReference>
<name>A0A9D1SB32_9PROT</name>
<dbReference type="InterPro" id="IPR007692">
    <property type="entry name" value="DNA_helicase_DnaB"/>
</dbReference>
<dbReference type="NCBIfam" id="TIGR00665">
    <property type="entry name" value="DnaB"/>
    <property type="match status" value="1"/>
</dbReference>
<keyword evidence="5 14" id="KW-0547">Nucleotide-binding</keyword>
<dbReference type="FunFam" id="1.10.860.10:FF:000001">
    <property type="entry name" value="Replicative DNA helicase"/>
    <property type="match status" value="1"/>
</dbReference>
<keyword evidence="8 14" id="KW-0067">ATP-binding</keyword>
<feature type="domain" description="SF4 helicase" evidence="15">
    <location>
        <begin position="181"/>
        <end position="483"/>
    </location>
</feature>
<comment type="subunit">
    <text evidence="2">Homohexamer.</text>
</comment>
<evidence type="ECO:0000256" key="5">
    <source>
        <dbReference type="ARBA" id="ARBA00022741"/>
    </source>
</evidence>
<dbReference type="SMART" id="SM00382">
    <property type="entry name" value="AAA"/>
    <property type="match status" value="1"/>
</dbReference>
<dbReference type="SUPFAM" id="SSF48024">
    <property type="entry name" value="N-terminal domain of DnaB helicase"/>
    <property type="match status" value="1"/>
</dbReference>
<evidence type="ECO:0000256" key="14">
    <source>
        <dbReference type="RuleBase" id="RU362085"/>
    </source>
</evidence>
<evidence type="ECO:0000256" key="7">
    <source>
        <dbReference type="ARBA" id="ARBA00022806"/>
    </source>
</evidence>
<dbReference type="Gene3D" id="3.40.50.300">
    <property type="entry name" value="P-loop containing nucleotide triphosphate hydrolases"/>
    <property type="match status" value="1"/>
</dbReference>
<proteinExistence type="inferred from homology"/>
<dbReference type="PANTHER" id="PTHR30153">
    <property type="entry name" value="REPLICATIVE DNA HELICASE DNAB"/>
    <property type="match status" value="1"/>
</dbReference>
<evidence type="ECO:0000256" key="12">
    <source>
        <dbReference type="ARBA" id="ARBA00048954"/>
    </source>
</evidence>
<dbReference type="Pfam" id="PF03796">
    <property type="entry name" value="DnaB_C"/>
    <property type="match status" value="1"/>
</dbReference>
<dbReference type="GO" id="GO:0042802">
    <property type="term" value="F:identical protein binding"/>
    <property type="evidence" value="ECO:0007669"/>
    <property type="project" value="UniProtKB-ARBA"/>
</dbReference>
<evidence type="ECO:0000313" key="17">
    <source>
        <dbReference type="Proteomes" id="UP000824107"/>
    </source>
</evidence>
<keyword evidence="4 14" id="KW-0235">DNA replication</keyword>
<dbReference type="GO" id="GO:1990077">
    <property type="term" value="C:primosome complex"/>
    <property type="evidence" value="ECO:0007669"/>
    <property type="project" value="UniProtKB-UniRule"/>
</dbReference>
<organism evidence="16 17">
    <name type="scientific">Candidatus Scatocola faecipullorum</name>
    <dbReference type="NCBI Taxonomy" id="2840917"/>
    <lineage>
        <taxon>Bacteria</taxon>
        <taxon>Pseudomonadati</taxon>
        <taxon>Pseudomonadota</taxon>
        <taxon>Alphaproteobacteria</taxon>
        <taxon>Rhodospirillales</taxon>
        <taxon>Rhodospirillaceae</taxon>
        <taxon>Rhodospirillaceae incertae sedis</taxon>
        <taxon>Candidatus Scatocola</taxon>
    </lineage>
</organism>
<evidence type="ECO:0000256" key="11">
    <source>
        <dbReference type="ARBA" id="ARBA00044932"/>
    </source>
</evidence>
<keyword evidence="9 14" id="KW-0238">DNA-binding</keyword>
<evidence type="ECO:0000256" key="8">
    <source>
        <dbReference type="ARBA" id="ARBA00022840"/>
    </source>
</evidence>
<comment type="similarity">
    <text evidence="1 14">Belongs to the helicase family. DnaB subfamily.</text>
</comment>
<dbReference type="GO" id="GO:0043139">
    <property type="term" value="F:5'-3' DNA helicase activity"/>
    <property type="evidence" value="ECO:0007669"/>
    <property type="project" value="UniProtKB-EC"/>
</dbReference>
<dbReference type="SUPFAM" id="SSF52540">
    <property type="entry name" value="P-loop containing nucleoside triphosphate hydrolases"/>
    <property type="match status" value="1"/>
</dbReference>
<dbReference type="PROSITE" id="PS51199">
    <property type="entry name" value="SF4_HELICASE"/>
    <property type="match status" value="1"/>
</dbReference>
<dbReference type="AlphaFoldDB" id="A0A9D1SB32"/>
<evidence type="ECO:0000256" key="4">
    <source>
        <dbReference type="ARBA" id="ARBA00022705"/>
    </source>
</evidence>
<keyword evidence="7 14" id="KW-0347">Helicase</keyword>
<comment type="caution">
    <text evidence="16">The sequence shown here is derived from an EMBL/GenBank/DDBJ whole genome shotgun (WGS) entry which is preliminary data.</text>
</comment>